<dbReference type="AlphaFoldDB" id="A0A178LZZ0"/>
<comment type="caution">
    <text evidence="2">The sequence shown here is derived from an EMBL/GenBank/DDBJ whole genome shotgun (WGS) entry which is preliminary data.</text>
</comment>
<protein>
    <submittedName>
        <fullName evidence="2">ATPase</fullName>
    </submittedName>
</protein>
<gene>
    <name evidence="2" type="ORF">A4X20_17290</name>
</gene>
<reference evidence="2 3" key="1">
    <citation type="submission" date="2016-04" db="EMBL/GenBank/DDBJ databases">
        <title>Draft Genome Sequences of Staphylococcus capitis Strain H36, S. capitis Strain H65, S. cohnii Strain H62, S. hominis Strain H69, Mycobacterium iranicum Strain H39, Plantibacter sp. Strain H53, Pseudomonas oryzihabitans Strain H72, and Microbacterium sp. Strain H83, isolated from residential settings.</title>
        <authorList>
            <person name="Lymperopoulou D."/>
            <person name="Adams R.I."/>
            <person name="Lindow S."/>
            <person name="Coil D.A."/>
            <person name="Jospin G."/>
            <person name="Eisen J.A."/>
        </authorList>
    </citation>
    <scope>NUCLEOTIDE SEQUENCE [LARGE SCALE GENOMIC DNA]</scope>
    <source>
        <strain evidence="2 3">H39</strain>
    </source>
</reference>
<keyword evidence="1" id="KW-0472">Membrane</keyword>
<dbReference type="GO" id="GO:0008556">
    <property type="term" value="F:P-type potassium transmembrane transporter activity"/>
    <property type="evidence" value="ECO:0007669"/>
    <property type="project" value="InterPro"/>
</dbReference>
<organism evidence="2 3">
    <name type="scientific">Mycolicibacterium iranicum</name>
    <name type="common">Mycobacterium iranicum</name>
    <dbReference type="NCBI Taxonomy" id="912594"/>
    <lineage>
        <taxon>Bacteria</taxon>
        <taxon>Bacillati</taxon>
        <taxon>Actinomycetota</taxon>
        <taxon>Actinomycetes</taxon>
        <taxon>Mycobacteriales</taxon>
        <taxon>Mycobacteriaceae</taxon>
        <taxon>Mycolicibacterium</taxon>
    </lineage>
</organism>
<evidence type="ECO:0000313" key="2">
    <source>
        <dbReference type="EMBL" id="OAN39437.1"/>
    </source>
</evidence>
<keyword evidence="1" id="KW-1133">Transmembrane helix</keyword>
<dbReference type="Pfam" id="PF09604">
    <property type="entry name" value="Potass_KdpF"/>
    <property type="match status" value="1"/>
</dbReference>
<sequence length="29" mass="3195">MSVANIVGLVLAIAISIFLFVTLFLPERF</sequence>
<evidence type="ECO:0000313" key="3">
    <source>
        <dbReference type="Proteomes" id="UP000078396"/>
    </source>
</evidence>
<dbReference type="InterPro" id="IPR011726">
    <property type="entry name" value="KdpF"/>
</dbReference>
<proteinExistence type="predicted"/>
<feature type="transmembrane region" description="Helical" evidence="1">
    <location>
        <begin position="6"/>
        <end position="25"/>
    </location>
</feature>
<name>A0A178LZZ0_MYCIR</name>
<keyword evidence="1" id="KW-0812">Transmembrane</keyword>
<accession>A0A178LZZ0</accession>
<dbReference type="GO" id="GO:0005886">
    <property type="term" value="C:plasma membrane"/>
    <property type="evidence" value="ECO:0007669"/>
    <property type="project" value="InterPro"/>
</dbReference>
<dbReference type="EMBL" id="LWCS01000017">
    <property type="protein sequence ID" value="OAN39437.1"/>
    <property type="molecule type" value="Genomic_DNA"/>
</dbReference>
<dbReference type="STRING" id="912594.AWC12_28875"/>
<dbReference type="Proteomes" id="UP000078396">
    <property type="component" value="Unassembled WGS sequence"/>
</dbReference>
<evidence type="ECO:0000256" key="1">
    <source>
        <dbReference type="SAM" id="Phobius"/>
    </source>
</evidence>
<dbReference type="RefSeq" id="WP_064281142.1">
    <property type="nucleotide sequence ID" value="NZ_LWCS01000017.1"/>
</dbReference>